<dbReference type="Proteomes" id="UP000261420">
    <property type="component" value="Unplaced"/>
</dbReference>
<dbReference type="AlphaFoldDB" id="A0A3B4UD19"/>
<dbReference type="Ensembl" id="ENSSDUT00000016361.1">
    <property type="protein sequence ID" value="ENSSDUP00000016068.1"/>
    <property type="gene ID" value="ENSSDUG00000011727.1"/>
</dbReference>
<organism evidence="2 3">
    <name type="scientific">Seriola dumerili</name>
    <name type="common">Greater amberjack</name>
    <name type="synonym">Caranx dumerili</name>
    <dbReference type="NCBI Taxonomy" id="41447"/>
    <lineage>
        <taxon>Eukaryota</taxon>
        <taxon>Metazoa</taxon>
        <taxon>Chordata</taxon>
        <taxon>Craniata</taxon>
        <taxon>Vertebrata</taxon>
        <taxon>Euteleostomi</taxon>
        <taxon>Actinopterygii</taxon>
        <taxon>Neopterygii</taxon>
        <taxon>Teleostei</taxon>
        <taxon>Neoteleostei</taxon>
        <taxon>Acanthomorphata</taxon>
        <taxon>Carangaria</taxon>
        <taxon>Carangiformes</taxon>
        <taxon>Carangidae</taxon>
        <taxon>Seriola</taxon>
    </lineage>
</organism>
<dbReference type="InterPro" id="IPR004020">
    <property type="entry name" value="DAPIN"/>
</dbReference>
<dbReference type="OMA" id="XQDELEN"/>
<dbReference type="SMART" id="SM01289">
    <property type="entry name" value="PYRIN"/>
    <property type="match status" value="1"/>
</dbReference>
<dbReference type="GeneTree" id="ENSGT00940000178180"/>
<dbReference type="InterPro" id="IPR011029">
    <property type="entry name" value="DEATH-like_dom_sf"/>
</dbReference>
<keyword evidence="3" id="KW-1185">Reference proteome</keyword>
<dbReference type="SUPFAM" id="SSF47986">
    <property type="entry name" value="DEATH domain"/>
    <property type="match status" value="1"/>
</dbReference>
<evidence type="ECO:0000259" key="1">
    <source>
        <dbReference type="PROSITE" id="PS50824"/>
    </source>
</evidence>
<evidence type="ECO:0000313" key="2">
    <source>
        <dbReference type="Ensembl" id="ENSSDUP00000016068.1"/>
    </source>
</evidence>
<sequence length="90" mass="10856">LSEFKKFKWLLQSRYFQRGLPQIPRSRLEREDRAEMVDLMVERYGQQSVEVIREVLTDMNRTDLDQRLSETSLRLRGNWASIIEGEQNIR</sequence>
<accession>A0A3B4UD19</accession>
<dbReference type="PROSITE" id="PS50824">
    <property type="entry name" value="DAPIN"/>
    <property type="match status" value="1"/>
</dbReference>
<dbReference type="Gene3D" id="1.10.533.10">
    <property type="entry name" value="Death Domain, Fas"/>
    <property type="match status" value="1"/>
</dbReference>
<feature type="domain" description="Pyrin" evidence="1">
    <location>
        <begin position="1"/>
        <end position="74"/>
    </location>
</feature>
<dbReference type="Pfam" id="PF02758">
    <property type="entry name" value="PYRIN"/>
    <property type="match status" value="1"/>
</dbReference>
<proteinExistence type="predicted"/>
<name>A0A3B4UD19_SERDU</name>
<evidence type="ECO:0000313" key="3">
    <source>
        <dbReference type="Proteomes" id="UP000261420"/>
    </source>
</evidence>
<reference evidence="2" key="1">
    <citation type="submission" date="2025-08" db="UniProtKB">
        <authorList>
            <consortium name="Ensembl"/>
        </authorList>
    </citation>
    <scope>IDENTIFICATION</scope>
</reference>
<protein>
    <recommendedName>
        <fullName evidence="1">Pyrin domain-containing protein</fullName>
    </recommendedName>
</protein>
<reference evidence="2" key="2">
    <citation type="submission" date="2025-09" db="UniProtKB">
        <authorList>
            <consortium name="Ensembl"/>
        </authorList>
    </citation>
    <scope>IDENTIFICATION</scope>
</reference>